<accession>A0A9P1CAU4</accession>
<dbReference type="SUPFAM" id="SSF53335">
    <property type="entry name" value="S-adenosyl-L-methionine-dependent methyltransferases"/>
    <property type="match status" value="1"/>
</dbReference>
<evidence type="ECO:0000313" key="1">
    <source>
        <dbReference type="EMBL" id="CAI3988230.1"/>
    </source>
</evidence>
<keyword evidence="3" id="KW-1185">Reference proteome</keyword>
<dbReference type="Gene3D" id="3.40.50.150">
    <property type="entry name" value="Vaccinia Virus protein VP39"/>
    <property type="match status" value="1"/>
</dbReference>
<organism evidence="1">
    <name type="scientific">Cladocopium goreaui</name>
    <dbReference type="NCBI Taxonomy" id="2562237"/>
    <lineage>
        <taxon>Eukaryota</taxon>
        <taxon>Sar</taxon>
        <taxon>Alveolata</taxon>
        <taxon>Dinophyceae</taxon>
        <taxon>Suessiales</taxon>
        <taxon>Symbiodiniaceae</taxon>
        <taxon>Cladocopium</taxon>
    </lineage>
</organism>
<evidence type="ECO:0000313" key="2">
    <source>
        <dbReference type="EMBL" id="CAL4775542.1"/>
    </source>
</evidence>
<dbReference type="EMBL" id="CAMXCT030001245">
    <property type="protein sequence ID" value="CAL4775542.1"/>
    <property type="molecule type" value="Genomic_DNA"/>
</dbReference>
<sequence length="496" mass="56367">MAVTPWICDDDVAKRAHRALHPSLRQWNRNKTLPGSQWRSNSAIQRVQGDLFQEECRVAGQLVNLSTVCVNLRENGHRELQRLRRSFGQVPEPELTESLWIRLVPRLDLQRLCSDGQVAGSVFGLLARQIFQELVDWKWLEKVSLESHQDSSFMEWQVNFLSLLGIVERMASFALQINGLDQDPNRSIQATAQYHRCQPQYQLSSTKKVGFMGCLAADDAIWRPEERSWTLPDRLEGSNSEVERLVNETDALYEAEHVGIYFPSTLVPSMRMLAATPEFAEAYKGVTCDPKVQERTFPFGAGMTNADVEIFEKLRYLPSLPVHRIFEIGNAFGYSTTILAKLWPTAVLDVIDAEVEGNCPRVGSTLSRKILQKIQANVNLHIGFSPQDVPAAMREPRRYELVFIDGLHTLEQLILDFEAVRPYLAERCVVVLHDVEFSFLRNSVKWIMASPAGSGFRYFRGKTAAYRNFLGTGMMVRNISVEEMALVGQEVDWLSS</sequence>
<dbReference type="EMBL" id="CAMXCT010001245">
    <property type="protein sequence ID" value="CAI3988230.1"/>
    <property type="molecule type" value="Genomic_DNA"/>
</dbReference>
<dbReference type="Proteomes" id="UP001152797">
    <property type="component" value="Unassembled WGS sequence"/>
</dbReference>
<evidence type="ECO:0000313" key="3">
    <source>
        <dbReference type="Proteomes" id="UP001152797"/>
    </source>
</evidence>
<gene>
    <name evidence="1" type="ORF">C1SCF055_LOCUS15434</name>
</gene>
<proteinExistence type="predicted"/>
<reference evidence="2 3" key="2">
    <citation type="submission" date="2024-05" db="EMBL/GenBank/DDBJ databases">
        <authorList>
            <person name="Chen Y."/>
            <person name="Shah S."/>
            <person name="Dougan E. K."/>
            <person name="Thang M."/>
            <person name="Chan C."/>
        </authorList>
    </citation>
    <scope>NUCLEOTIDE SEQUENCE [LARGE SCALE GENOMIC DNA]</scope>
</reference>
<protein>
    <submittedName>
        <fullName evidence="1">Uncharacterized protein</fullName>
    </submittedName>
</protein>
<dbReference type="OrthoDB" id="426516at2759"/>
<dbReference type="Pfam" id="PF13578">
    <property type="entry name" value="Methyltransf_24"/>
    <property type="match status" value="1"/>
</dbReference>
<dbReference type="AlphaFoldDB" id="A0A9P1CAU4"/>
<dbReference type="EMBL" id="CAMXCT020001245">
    <property type="protein sequence ID" value="CAL1141605.1"/>
    <property type="molecule type" value="Genomic_DNA"/>
</dbReference>
<name>A0A9P1CAU4_9DINO</name>
<reference evidence="1" key="1">
    <citation type="submission" date="2022-10" db="EMBL/GenBank/DDBJ databases">
        <authorList>
            <person name="Chen Y."/>
            <person name="Dougan E. K."/>
            <person name="Chan C."/>
            <person name="Rhodes N."/>
            <person name="Thang M."/>
        </authorList>
    </citation>
    <scope>NUCLEOTIDE SEQUENCE</scope>
</reference>
<comment type="caution">
    <text evidence="1">The sequence shown here is derived from an EMBL/GenBank/DDBJ whole genome shotgun (WGS) entry which is preliminary data.</text>
</comment>
<dbReference type="InterPro" id="IPR029063">
    <property type="entry name" value="SAM-dependent_MTases_sf"/>
</dbReference>